<dbReference type="RefSeq" id="WP_051378037.1">
    <property type="nucleotide sequence ID" value="NZ_AXWS01000007.1"/>
</dbReference>
<dbReference type="Pfam" id="PF02806">
    <property type="entry name" value="Alpha-amylase_C"/>
    <property type="match status" value="1"/>
</dbReference>
<reference evidence="15" key="2">
    <citation type="submission" date="2025-08" db="UniProtKB">
        <authorList>
            <consortium name="RefSeq"/>
        </authorList>
    </citation>
    <scope>IDENTIFICATION</scope>
</reference>
<dbReference type="GO" id="GO:0004553">
    <property type="term" value="F:hydrolase activity, hydrolyzing O-glycosyl compounds"/>
    <property type="evidence" value="ECO:0007669"/>
    <property type="project" value="InterPro"/>
</dbReference>
<keyword evidence="8 10" id="KW-0320">Glycogen biosynthesis</keyword>
<evidence type="ECO:0000256" key="8">
    <source>
        <dbReference type="ARBA" id="ARBA00023056"/>
    </source>
</evidence>
<dbReference type="GO" id="GO:0043169">
    <property type="term" value="F:cation binding"/>
    <property type="evidence" value="ECO:0007669"/>
    <property type="project" value="InterPro"/>
</dbReference>
<evidence type="ECO:0000256" key="9">
    <source>
        <dbReference type="ARBA" id="ARBA00023277"/>
    </source>
</evidence>
<accession>A0A8B6X8T1</accession>
<keyword evidence="5 10" id="KW-0321">Glycogen metabolism</keyword>
<feature type="region of interest" description="Disordered" evidence="12">
    <location>
        <begin position="1"/>
        <end position="84"/>
    </location>
</feature>
<comment type="catalytic activity">
    <reaction evidence="1 10">
        <text>Transfers a segment of a (1-&gt;4)-alpha-D-glucan chain to a primary hydroxy group in a similar glucan chain.</text>
        <dbReference type="EC" id="2.4.1.18"/>
    </reaction>
</comment>
<dbReference type="NCBIfam" id="NF003811">
    <property type="entry name" value="PRK05402.1"/>
    <property type="match status" value="1"/>
</dbReference>
<dbReference type="SMART" id="SM00642">
    <property type="entry name" value="Aamy"/>
    <property type="match status" value="1"/>
</dbReference>
<dbReference type="HAMAP" id="MF_00685">
    <property type="entry name" value="GlgB"/>
    <property type="match status" value="1"/>
</dbReference>
<organism evidence="14 15">
    <name type="scientific">Derxia gummosa DSM 723</name>
    <dbReference type="NCBI Taxonomy" id="1121388"/>
    <lineage>
        <taxon>Bacteria</taxon>
        <taxon>Pseudomonadati</taxon>
        <taxon>Pseudomonadota</taxon>
        <taxon>Betaproteobacteria</taxon>
        <taxon>Burkholderiales</taxon>
        <taxon>Alcaligenaceae</taxon>
        <taxon>Derxia</taxon>
    </lineage>
</organism>
<evidence type="ECO:0000256" key="5">
    <source>
        <dbReference type="ARBA" id="ARBA00022600"/>
    </source>
</evidence>
<evidence type="ECO:0000256" key="11">
    <source>
        <dbReference type="PIRSR" id="PIRSR000463-1"/>
    </source>
</evidence>
<comment type="function">
    <text evidence="2 10">Catalyzes the formation of the alpha-1,6-glucosidic linkages in glycogen by scission of a 1,4-alpha-linked oligosaccharide from growing alpha-1,4-glucan chains and the subsequent attachment of the oligosaccharide to the alpha-1,6 position.</text>
</comment>
<feature type="active site" description="Proton donor" evidence="10 11">
    <location>
        <position position="447"/>
    </location>
</feature>
<dbReference type="PANTHER" id="PTHR43651:SF3">
    <property type="entry name" value="1,4-ALPHA-GLUCAN-BRANCHING ENZYME"/>
    <property type="match status" value="1"/>
</dbReference>
<dbReference type="InterPro" id="IPR006047">
    <property type="entry name" value="GH13_cat_dom"/>
</dbReference>
<sequence>MTTATPTRKRADGSDAPDATARPIDDDTARIAAQQSGGAQRTAHSAADDIAVDAGDTPVSHRESQPPDGDTPRPGDGASRSAAVVPDLTRLGDLDLYLINEGRHRRLADALGAHVVTAPNGSIGTRFAVWAPNARRVSVVGGFNQWDGRANVMTTRSGGIWETFIAGVEAGALYKYELEDIHGNLLPLKADPVAQRFEPAPGTASIVPEQADFTWTDDDWMAHRAAHQRHDAPISVYELHPGSWRRPDGESPDWRRLATELVPYVRGLEFTHIELLPVMEHPFGGSWGYQPLGLFAPTARYGAPEDFAAFVDACHRAGLGVIVDWVPAHFPSDAHGLARFDGTALYEHEDPREGFHKDWNTLIYNFGRHEVRGFLIASALHWLEHFHIDGLRVDAVASMLYRDYSRAPGEWLPNVHGGRENLEAIAFLREMNDAVHALASGAITIAEESTAWPGVTQSTAAGGLGFDFKWNMGWMHDSLSYFGEDPLWRGWHGNKLTFGLVYAFSEHFMLPLSHDEVVHGKRSIVGRMPGADDWQKLANLRAAYTFMWTHPGKKLLFMGGEIAQWREWNHDGELDWWLLENPLHRGAQQLLRDLNRLYVDEPALHTGDADPRGFQWVIADDRENSVFAFLRKPVGTQGRVVLVVLNFTPLPRHGYRIGVPLPGEWTEVLNSDAACYGGGNLGNGGAVPAEDRPSHGEAQSLVLTLPPLGGLVLRAPE</sequence>
<reference evidence="15" key="1">
    <citation type="journal article" date="2007" name="Protein Expr. Purif.">
        <title>Expression and characterization of alpha-(1,4)-glucan branching enzyme Rv1326c of Mycobacterium tuberculosis H37Rv.</title>
        <authorList>
            <person name="Garg S.K."/>
            <person name="Alam M.S."/>
            <person name="Kishan K.V."/>
            <person name="Agrawal P."/>
        </authorList>
    </citation>
    <scope>NUCLEOTIDE SEQUENCE</scope>
</reference>
<dbReference type="InterPro" id="IPR017853">
    <property type="entry name" value="GH"/>
</dbReference>
<feature type="domain" description="Glycosyl hydrolase family 13 catalytic" evidence="13">
    <location>
        <begin position="238"/>
        <end position="596"/>
    </location>
</feature>
<evidence type="ECO:0000256" key="2">
    <source>
        <dbReference type="ARBA" id="ARBA00002953"/>
    </source>
</evidence>
<evidence type="ECO:0000256" key="4">
    <source>
        <dbReference type="ARBA" id="ARBA00009000"/>
    </source>
</evidence>
<keyword evidence="7 10" id="KW-0808">Transferase</keyword>
<evidence type="ECO:0000256" key="6">
    <source>
        <dbReference type="ARBA" id="ARBA00022676"/>
    </source>
</evidence>
<dbReference type="InterPro" id="IPR006407">
    <property type="entry name" value="GlgB"/>
</dbReference>
<dbReference type="NCBIfam" id="TIGR01515">
    <property type="entry name" value="branching_enzym"/>
    <property type="match status" value="1"/>
</dbReference>
<feature type="compositionally biased region" description="Basic and acidic residues" evidence="12">
    <location>
        <begin position="59"/>
        <end position="73"/>
    </location>
</feature>
<dbReference type="FunFam" id="2.60.40.1180:FF:000002">
    <property type="entry name" value="1,4-alpha-glucan branching enzyme GlgB"/>
    <property type="match status" value="1"/>
</dbReference>
<keyword evidence="6 10" id="KW-0328">Glycosyltransferase</keyword>
<keyword evidence="9 10" id="KW-0119">Carbohydrate metabolism</keyword>
<dbReference type="Gene3D" id="3.20.20.80">
    <property type="entry name" value="Glycosidases"/>
    <property type="match status" value="1"/>
</dbReference>
<dbReference type="NCBIfam" id="NF008967">
    <property type="entry name" value="PRK12313.1"/>
    <property type="match status" value="1"/>
</dbReference>
<dbReference type="InterPro" id="IPR037439">
    <property type="entry name" value="Branching_enzy"/>
</dbReference>
<comment type="pathway">
    <text evidence="3 10">Glycan biosynthesis; glycogen biosynthesis.</text>
</comment>
<evidence type="ECO:0000256" key="7">
    <source>
        <dbReference type="ARBA" id="ARBA00022679"/>
    </source>
</evidence>
<name>A0A8B6X8T1_9BURK</name>
<dbReference type="InterPro" id="IPR013780">
    <property type="entry name" value="Glyco_hydro_b"/>
</dbReference>
<dbReference type="AlphaFoldDB" id="A0A8B6X8T1"/>
<dbReference type="GO" id="GO:0005978">
    <property type="term" value="P:glycogen biosynthetic process"/>
    <property type="evidence" value="ECO:0007669"/>
    <property type="project" value="UniProtKB-UniRule"/>
</dbReference>
<evidence type="ECO:0000256" key="12">
    <source>
        <dbReference type="SAM" id="MobiDB-lite"/>
    </source>
</evidence>
<comment type="similarity">
    <text evidence="4 10">Belongs to the glycosyl hydrolase 13 family. GlgB subfamily.</text>
</comment>
<gene>
    <name evidence="10 15" type="primary">glgB</name>
</gene>
<feature type="compositionally biased region" description="Polar residues" evidence="12">
    <location>
        <begin position="33"/>
        <end position="43"/>
    </location>
</feature>
<dbReference type="InterPro" id="IPR044143">
    <property type="entry name" value="GlgB_N_E_set_prok"/>
</dbReference>
<evidence type="ECO:0000256" key="1">
    <source>
        <dbReference type="ARBA" id="ARBA00000826"/>
    </source>
</evidence>
<dbReference type="InterPro" id="IPR006048">
    <property type="entry name" value="A-amylase/branching_C"/>
</dbReference>
<comment type="subunit">
    <text evidence="10">Monomer.</text>
</comment>
<evidence type="ECO:0000313" key="14">
    <source>
        <dbReference type="Proteomes" id="UP000675920"/>
    </source>
</evidence>
<dbReference type="Gene3D" id="2.60.40.10">
    <property type="entry name" value="Immunoglobulins"/>
    <property type="match status" value="1"/>
</dbReference>
<evidence type="ECO:0000259" key="13">
    <source>
        <dbReference type="SMART" id="SM00642"/>
    </source>
</evidence>
<dbReference type="SUPFAM" id="SSF51011">
    <property type="entry name" value="Glycosyl hydrolase domain"/>
    <property type="match status" value="1"/>
</dbReference>
<dbReference type="UniPathway" id="UPA00164"/>
<dbReference type="SUPFAM" id="SSF51445">
    <property type="entry name" value="(Trans)glycosidases"/>
    <property type="match status" value="1"/>
</dbReference>
<dbReference type="Gene3D" id="2.60.40.1180">
    <property type="entry name" value="Golgi alpha-mannosidase II"/>
    <property type="match status" value="1"/>
</dbReference>
<dbReference type="Pfam" id="PF02922">
    <property type="entry name" value="CBM_48"/>
    <property type="match status" value="1"/>
</dbReference>
<dbReference type="PANTHER" id="PTHR43651">
    <property type="entry name" value="1,4-ALPHA-GLUCAN-BRANCHING ENZYME"/>
    <property type="match status" value="1"/>
</dbReference>
<evidence type="ECO:0000256" key="3">
    <source>
        <dbReference type="ARBA" id="ARBA00004964"/>
    </source>
</evidence>
<dbReference type="GO" id="GO:0003844">
    <property type="term" value="F:1,4-alpha-glucan branching enzyme activity"/>
    <property type="evidence" value="ECO:0007669"/>
    <property type="project" value="UniProtKB-UniRule"/>
</dbReference>
<dbReference type="CDD" id="cd02855">
    <property type="entry name" value="E_set_GBE_prok_N"/>
    <property type="match status" value="1"/>
</dbReference>
<dbReference type="EC" id="2.4.1.18" evidence="10"/>
<keyword evidence="14" id="KW-1185">Reference proteome</keyword>
<dbReference type="OrthoDB" id="9800174at2"/>
<dbReference type="Pfam" id="PF00128">
    <property type="entry name" value="Alpha-amylase"/>
    <property type="match status" value="1"/>
</dbReference>
<dbReference type="GO" id="GO:0005829">
    <property type="term" value="C:cytosol"/>
    <property type="evidence" value="ECO:0007669"/>
    <property type="project" value="TreeGrafter"/>
</dbReference>
<dbReference type="Proteomes" id="UP000675920">
    <property type="component" value="Unplaced"/>
</dbReference>
<proteinExistence type="inferred from homology"/>
<feature type="active site" description="Nucleophile" evidence="10 11">
    <location>
        <position position="394"/>
    </location>
</feature>
<dbReference type="PIRSF" id="PIRSF000463">
    <property type="entry name" value="GlgB"/>
    <property type="match status" value="1"/>
</dbReference>
<evidence type="ECO:0000313" key="15">
    <source>
        <dbReference type="RefSeq" id="WP_051378037.1"/>
    </source>
</evidence>
<dbReference type="FunFam" id="3.20.20.80:FF:000003">
    <property type="entry name" value="1,4-alpha-glucan branching enzyme GlgB"/>
    <property type="match status" value="1"/>
</dbReference>
<dbReference type="CDD" id="cd11322">
    <property type="entry name" value="AmyAc_Glg_BE"/>
    <property type="match status" value="1"/>
</dbReference>
<dbReference type="InterPro" id="IPR013783">
    <property type="entry name" value="Ig-like_fold"/>
</dbReference>
<dbReference type="InterPro" id="IPR004193">
    <property type="entry name" value="Glyco_hydro_13_N"/>
</dbReference>
<evidence type="ECO:0000256" key="10">
    <source>
        <dbReference type="HAMAP-Rule" id="MF_00685"/>
    </source>
</evidence>
<protein>
    <recommendedName>
        <fullName evidence="10">1,4-alpha-glucan branching enzyme GlgB</fullName>
        <ecNumber evidence="10">2.4.1.18</ecNumber>
    </recommendedName>
    <alternativeName>
        <fullName evidence="10">1,4-alpha-D-glucan:1,4-alpha-D-glucan 6-glucosyl-transferase</fullName>
    </alternativeName>
    <alternativeName>
        <fullName evidence="10">Alpha-(1-&gt;4)-glucan branching enzyme</fullName>
    </alternativeName>
    <alternativeName>
        <fullName evidence="10">Glycogen branching enzyme</fullName>
        <shortName evidence="10">BE</shortName>
    </alternativeName>
</protein>